<comment type="caution">
    <text evidence="1">The sequence shown here is derived from an EMBL/GenBank/DDBJ whole genome shotgun (WGS) entry which is preliminary data.</text>
</comment>
<protein>
    <submittedName>
        <fullName evidence="1">Uncharacterized protein</fullName>
    </submittedName>
</protein>
<evidence type="ECO:0000313" key="1">
    <source>
        <dbReference type="EMBL" id="NKE44227.1"/>
    </source>
</evidence>
<gene>
    <name evidence="1" type="ORF">HB662_05525</name>
</gene>
<organism evidence="1 2">
    <name type="scientific">Falsiroseomonas frigidaquae</name>
    <dbReference type="NCBI Taxonomy" id="487318"/>
    <lineage>
        <taxon>Bacteria</taxon>
        <taxon>Pseudomonadati</taxon>
        <taxon>Pseudomonadota</taxon>
        <taxon>Alphaproteobacteria</taxon>
        <taxon>Acetobacterales</taxon>
        <taxon>Roseomonadaceae</taxon>
        <taxon>Falsiroseomonas</taxon>
    </lineage>
</organism>
<reference evidence="1 2" key="1">
    <citation type="submission" date="2020-03" db="EMBL/GenBank/DDBJ databases">
        <title>Roseomonas selenitidurans sp. nov. isolated from soil.</title>
        <authorList>
            <person name="Liu H."/>
        </authorList>
    </citation>
    <scope>NUCLEOTIDE SEQUENCE [LARGE SCALE GENOMIC DNA]</scope>
    <source>
        <strain evidence="1 2">JCM 15073</strain>
    </source>
</reference>
<dbReference type="RefSeq" id="WP_168048058.1">
    <property type="nucleotide sequence ID" value="NZ_JAATJR010000002.1"/>
</dbReference>
<name>A0ABX1EWL5_9PROT</name>
<sequence>MILLGDAALATTKDQMLPTLPLPPMTVSEALAAMPALQPAGQLPLPGGLTLHLALPQGDHCSPQAAWLLCPGLRLASRGAGGDAPVVAAWHTSLPQPPLALATLRQAALDRYGPPAREERVVERRRGLDLVQHRMGWTLTGHHAPLWLEAVFVLQETEAQEGPAPLVQRIGWSATPEAAAQD</sequence>
<dbReference type="EMBL" id="JAAVTX010000002">
    <property type="protein sequence ID" value="NKE44227.1"/>
    <property type="molecule type" value="Genomic_DNA"/>
</dbReference>
<accession>A0ABX1EWL5</accession>
<proteinExistence type="predicted"/>
<keyword evidence="2" id="KW-1185">Reference proteome</keyword>
<evidence type="ECO:0000313" key="2">
    <source>
        <dbReference type="Proteomes" id="UP000765160"/>
    </source>
</evidence>
<dbReference type="Proteomes" id="UP000765160">
    <property type="component" value="Unassembled WGS sequence"/>
</dbReference>